<proteinExistence type="predicted"/>
<sequence length="126" mass="14274">MLHTQSFQRTTPIHFVEMDTEVPQEISMDAGFIHTVIFSSEAFALIRWRPGEDSKKHIFEPSEDRLWNVLWMAQLAIRANPDAEETLFAARLMPKVGGGQYPEIARFSAKCTTTINGRPAVKIDLA</sequence>
<protein>
    <submittedName>
        <fullName evidence="1">Uncharacterized protein</fullName>
    </submittedName>
</protein>
<reference evidence="1 2" key="1">
    <citation type="journal article" date="2016" name="Int. J. Mol. Sci.">
        <title>Comparative genomics of the extreme acidophile Acidithiobacillus thiooxidans reveals intraspecific divergence and niche adaptation.</title>
        <authorList>
            <person name="Zhang X."/>
            <person name="Feng X."/>
            <person name="Tao J."/>
            <person name="Ma L."/>
            <person name="Xiao Y."/>
            <person name="Liang Y."/>
            <person name="Liu X."/>
            <person name="Yin H."/>
        </authorList>
    </citation>
    <scope>NUCLEOTIDE SEQUENCE [LARGE SCALE GENOMIC DNA]</scope>
    <source>
        <strain evidence="1 2">A02</strain>
    </source>
</reference>
<organism evidence="1 2">
    <name type="scientific">Acidithiobacillus thiooxidans</name>
    <name type="common">Thiobacillus thiooxidans</name>
    <dbReference type="NCBI Taxonomy" id="930"/>
    <lineage>
        <taxon>Bacteria</taxon>
        <taxon>Pseudomonadati</taxon>
        <taxon>Pseudomonadota</taxon>
        <taxon>Acidithiobacillia</taxon>
        <taxon>Acidithiobacillales</taxon>
        <taxon>Acidithiobacillaceae</taxon>
        <taxon>Acidithiobacillus</taxon>
    </lineage>
</organism>
<dbReference type="STRING" id="930.GCA_002079865_00412"/>
<dbReference type="EMBL" id="LWSA01000014">
    <property type="protein sequence ID" value="OCX76911.1"/>
    <property type="molecule type" value="Genomic_DNA"/>
</dbReference>
<comment type="caution">
    <text evidence="1">The sequence shown here is derived from an EMBL/GenBank/DDBJ whole genome shotgun (WGS) entry which is preliminary data.</text>
</comment>
<name>A0A1C2HUN0_ACITH</name>
<accession>A0A1C2HUN0</accession>
<evidence type="ECO:0000313" key="2">
    <source>
        <dbReference type="Proteomes" id="UP000094893"/>
    </source>
</evidence>
<dbReference type="AlphaFoldDB" id="A0A1C2HUN0"/>
<gene>
    <name evidence="1" type="ORF">A6P07_01225</name>
</gene>
<dbReference type="Proteomes" id="UP000094893">
    <property type="component" value="Unassembled WGS sequence"/>
</dbReference>
<evidence type="ECO:0000313" key="1">
    <source>
        <dbReference type="EMBL" id="OCX76911.1"/>
    </source>
</evidence>
<dbReference type="RefSeq" id="WP_024895244.1">
    <property type="nucleotide sequence ID" value="NZ_LWRZ01000446.1"/>
</dbReference>